<evidence type="ECO:0000256" key="5">
    <source>
        <dbReference type="SAM" id="Coils"/>
    </source>
</evidence>
<evidence type="ECO:0000256" key="2">
    <source>
        <dbReference type="ARBA" id="ARBA00022448"/>
    </source>
</evidence>
<dbReference type="EMBL" id="BNAD01000004">
    <property type="protein sequence ID" value="GHE17154.1"/>
    <property type="molecule type" value="Genomic_DNA"/>
</dbReference>
<feature type="coiled-coil region" evidence="5">
    <location>
        <begin position="144"/>
        <end position="171"/>
    </location>
</feature>
<proteinExistence type="inferred from homology"/>
<dbReference type="Pfam" id="PF01813">
    <property type="entry name" value="ATP-synt_D"/>
    <property type="match status" value="1"/>
</dbReference>
<comment type="caution">
    <text evidence="7">The sequence shown here is derived from an EMBL/GenBank/DDBJ whole genome shotgun (WGS) entry which is preliminary data.</text>
</comment>
<reference evidence="8" key="1">
    <citation type="journal article" date="2019" name="Int. J. Syst. Evol. Microbiol.">
        <title>The Global Catalogue of Microorganisms (GCM) 10K type strain sequencing project: providing services to taxonomists for standard genome sequencing and annotation.</title>
        <authorList>
            <consortium name="The Broad Institute Genomics Platform"/>
            <consortium name="The Broad Institute Genome Sequencing Center for Infectious Disease"/>
            <person name="Wu L."/>
            <person name="Ma J."/>
        </authorList>
    </citation>
    <scope>NUCLEOTIDE SEQUENCE [LARGE SCALE GENOMIC DNA]</scope>
    <source>
        <strain evidence="8">CGMCC 1.12791</strain>
    </source>
</reference>
<feature type="compositionally biased region" description="Basic and acidic residues" evidence="6">
    <location>
        <begin position="187"/>
        <end position="196"/>
    </location>
</feature>
<feature type="region of interest" description="Disordered" evidence="6">
    <location>
        <begin position="187"/>
        <end position="228"/>
    </location>
</feature>
<evidence type="ECO:0000256" key="6">
    <source>
        <dbReference type="SAM" id="MobiDB-lite"/>
    </source>
</evidence>
<evidence type="ECO:0000313" key="7">
    <source>
        <dbReference type="EMBL" id="GHE17154.1"/>
    </source>
</evidence>
<dbReference type="PANTHER" id="PTHR11671">
    <property type="entry name" value="V-TYPE ATP SYNTHASE SUBUNIT D"/>
    <property type="match status" value="1"/>
</dbReference>
<keyword evidence="5" id="KW-0175">Coiled coil</keyword>
<sequence>MTALTATRTELLRRRSAIAFAAQGRDLLVDKRMALVRELHRLDADVSAQREAAAVLAREARALLAESTADEGPAAVAAVASGAANGVVAEREDRMVVGVRVVTVQANDLRRTAEERGAAPVLVAPSIEAAAEAYERYLEHVLRFVALEATVRRLTEEVARTTRQVNALENVVIPGLEEEAAHITAVLEEREREEHSRLKRARERRRVPQDRPAPDHPPVPRPDEEERR</sequence>
<evidence type="ECO:0000256" key="1">
    <source>
        <dbReference type="ARBA" id="ARBA00005850"/>
    </source>
</evidence>
<keyword evidence="8" id="KW-1185">Reference proteome</keyword>
<keyword evidence="4" id="KW-0375">Hydrogen ion transport</keyword>
<dbReference type="Proteomes" id="UP000597341">
    <property type="component" value="Unassembled WGS sequence"/>
</dbReference>
<keyword evidence="2 4" id="KW-0813">Transport</keyword>
<gene>
    <name evidence="4 7" type="primary">atpD</name>
    <name evidence="7" type="ORF">GCM10011376_17640</name>
</gene>
<evidence type="ECO:0000313" key="8">
    <source>
        <dbReference type="Proteomes" id="UP000597341"/>
    </source>
</evidence>
<name>A0ABQ3HKH9_9ACTN</name>
<dbReference type="Gene3D" id="1.10.287.3240">
    <property type="match status" value="1"/>
</dbReference>
<accession>A0ABQ3HKH9</accession>
<comment type="similarity">
    <text evidence="1 4">Belongs to the V-ATPase D subunit family.</text>
</comment>
<evidence type="ECO:0000256" key="4">
    <source>
        <dbReference type="HAMAP-Rule" id="MF_00271"/>
    </source>
</evidence>
<comment type="function">
    <text evidence="4">Produces ATP from ADP in the presence of a proton gradient across the membrane.</text>
</comment>
<organism evidence="7 8">
    <name type="scientific">Nocardioides flavus</name>
    <name type="common">ex Wang et al. 2016</name>
    <dbReference type="NCBI Taxonomy" id="2058780"/>
    <lineage>
        <taxon>Bacteria</taxon>
        <taxon>Bacillati</taxon>
        <taxon>Actinomycetota</taxon>
        <taxon>Actinomycetes</taxon>
        <taxon>Propionibacteriales</taxon>
        <taxon>Nocardioidaceae</taxon>
        <taxon>Nocardioides</taxon>
    </lineage>
</organism>
<keyword evidence="4" id="KW-0066">ATP synthesis</keyword>
<keyword evidence="3 4" id="KW-0406">Ion transport</keyword>
<protein>
    <recommendedName>
        <fullName evidence="4">V-type ATP synthase subunit D</fullName>
    </recommendedName>
    <alternativeName>
        <fullName evidence="4">V-ATPase subunit D</fullName>
    </alternativeName>
</protein>
<dbReference type="RefSeq" id="WP_191279125.1">
    <property type="nucleotide sequence ID" value="NZ_BNAD01000004.1"/>
</dbReference>
<dbReference type="InterPro" id="IPR002699">
    <property type="entry name" value="V_ATPase_D"/>
</dbReference>
<dbReference type="HAMAP" id="MF_00271">
    <property type="entry name" value="ATP_synth_D_arch"/>
    <property type="match status" value="1"/>
</dbReference>
<dbReference type="NCBIfam" id="TIGR00309">
    <property type="entry name" value="V_ATPase_subD"/>
    <property type="match status" value="1"/>
</dbReference>
<evidence type="ECO:0000256" key="3">
    <source>
        <dbReference type="ARBA" id="ARBA00023065"/>
    </source>
</evidence>